<keyword evidence="2" id="KW-1185">Reference proteome</keyword>
<dbReference type="Proteomes" id="UP000016569">
    <property type="component" value="Unassembled WGS sequence"/>
</dbReference>
<dbReference type="EMBL" id="BATC01000051">
    <property type="protein sequence ID" value="GAD60080.1"/>
    <property type="molecule type" value="Genomic_DNA"/>
</dbReference>
<organism evidence="1 2">
    <name type="scientific">Brevundimonas abyssalis TAR-001</name>
    <dbReference type="NCBI Taxonomy" id="1391729"/>
    <lineage>
        <taxon>Bacteria</taxon>
        <taxon>Pseudomonadati</taxon>
        <taxon>Pseudomonadota</taxon>
        <taxon>Alphaproteobacteria</taxon>
        <taxon>Caulobacterales</taxon>
        <taxon>Caulobacteraceae</taxon>
        <taxon>Brevundimonas</taxon>
    </lineage>
</organism>
<protein>
    <submittedName>
        <fullName evidence="1">Uncharacterized protein</fullName>
    </submittedName>
</protein>
<name>A0A8E0ND02_9CAUL</name>
<accession>A0A8E0ND02</accession>
<comment type="caution">
    <text evidence="1">The sequence shown here is derived from an EMBL/GenBank/DDBJ whole genome shotgun (WGS) entry which is preliminary data.</text>
</comment>
<dbReference type="AlphaFoldDB" id="A0A8E0ND02"/>
<sequence>MTEDGVDPIEWQHSYGAALAAQQVAARDGALRPARDEIDAFVANWTDVTAPADPAEARAPGELQAQASRIELSLSGV</sequence>
<reference evidence="2" key="1">
    <citation type="journal article" date="2013" name="Genome Announc.">
        <title>Draft Genome Sequence of the Dimorphic Prosthecate Bacterium Brevundimonas abyssalis TAR-001T.</title>
        <authorList>
            <person name="Tsubouchi T."/>
            <person name="Nishi S."/>
            <person name="Usui K."/>
            <person name="Shimane Y."/>
            <person name="Takaki Y."/>
            <person name="Maruyama T."/>
            <person name="Hatada Y."/>
        </authorList>
    </citation>
    <scope>NUCLEOTIDE SEQUENCE [LARGE SCALE GENOMIC DNA]</scope>
    <source>
        <strain evidence="2">TAR-001</strain>
    </source>
</reference>
<proteinExistence type="predicted"/>
<gene>
    <name evidence="1" type="ORF">MBEBAB_2330</name>
</gene>
<evidence type="ECO:0000313" key="2">
    <source>
        <dbReference type="Proteomes" id="UP000016569"/>
    </source>
</evidence>
<evidence type="ECO:0000313" key="1">
    <source>
        <dbReference type="EMBL" id="GAD60080.1"/>
    </source>
</evidence>